<dbReference type="RefSeq" id="WP_132309917.1">
    <property type="nucleotide sequence ID" value="NZ_SMAR01000007.1"/>
</dbReference>
<sequence length="169" mass="18664">MSGRINTFRNAVRDHIKTLLPALRSCEIQFGRFDIDALDRFSIRAPSVRVAVLSSESEQEASDRKSAVLKCAAFAITEGRDHEESAWTIAEAIFTDLSPAQMFGLLKLSGPSAVRITPIVTGDLKNRSVSIIAVEWTQTLRHLGEGIFNDEGHVITEFYLNGEEVQTDG</sequence>
<name>A0A4V2V4P6_9HYPH</name>
<dbReference type="Proteomes" id="UP000295097">
    <property type="component" value="Unassembled WGS sequence"/>
</dbReference>
<reference evidence="1 2" key="1">
    <citation type="submission" date="2019-03" db="EMBL/GenBank/DDBJ databases">
        <title>Freshwater and sediment microbial communities from various areas in North America, analyzing microbe dynamics in response to fracking.</title>
        <authorList>
            <person name="Lamendella R."/>
        </authorList>
    </citation>
    <scope>NUCLEOTIDE SEQUENCE [LARGE SCALE GENOMIC DNA]</scope>
    <source>
        <strain evidence="1 2">175.2</strain>
    </source>
</reference>
<gene>
    <name evidence="1" type="ORF">EDC90_1007129</name>
</gene>
<keyword evidence="2" id="KW-1185">Reference proteome</keyword>
<dbReference type="AlphaFoldDB" id="A0A4V2V4P6"/>
<protein>
    <submittedName>
        <fullName evidence="1">Uncharacterized protein</fullName>
    </submittedName>
</protein>
<dbReference type="OrthoDB" id="7837466at2"/>
<accession>A0A4V2V4P6</accession>
<comment type="caution">
    <text evidence="1">The sequence shown here is derived from an EMBL/GenBank/DDBJ whole genome shotgun (WGS) entry which is preliminary data.</text>
</comment>
<evidence type="ECO:0000313" key="2">
    <source>
        <dbReference type="Proteomes" id="UP000295097"/>
    </source>
</evidence>
<evidence type="ECO:0000313" key="1">
    <source>
        <dbReference type="EMBL" id="TCT41152.1"/>
    </source>
</evidence>
<organism evidence="1 2">
    <name type="scientific">Martelella mediterranea</name>
    <dbReference type="NCBI Taxonomy" id="293089"/>
    <lineage>
        <taxon>Bacteria</taxon>
        <taxon>Pseudomonadati</taxon>
        <taxon>Pseudomonadota</taxon>
        <taxon>Alphaproteobacteria</taxon>
        <taxon>Hyphomicrobiales</taxon>
        <taxon>Aurantimonadaceae</taxon>
        <taxon>Martelella</taxon>
    </lineage>
</organism>
<proteinExistence type="predicted"/>
<dbReference type="EMBL" id="SMAR01000007">
    <property type="protein sequence ID" value="TCT41152.1"/>
    <property type="molecule type" value="Genomic_DNA"/>
</dbReference>